<dbReference type="Pfam" id="PF00728">
    <property type="entry name" value="Glyco_hydro_20"/>
    <property type="match status" value="2"/>
</dbReference>
<comment type="catalytic activity">
    <reaction evidence="1">
        <text>Hydrolysis of terminal non-reducing N-acetyl-D-hexosamine residues in N-acetyl-beta-D-hexosaminides.</text>
        <dbReference type="EC" id="3.2.1.52"/>
    </reaction>
</comment>
<name>A0ABW7Q6V2_9MICO</name>
<evidence type="ECO:0000256" key="3">
    <source>
        <dbReference type="ARBA" id="ARBA00012663"/>
    </source>
</evidence>
<proteinExistence type="inferred from homology"/>
<evidence type="ECO:0000256" key="4">
    <source>
        <dbReference type="ARBA" id="ARBA00022801"/>
    </source>
</evidence>
<dbReference type="PROSITE" id="PS51257">
    <property type="entry name" value="PROKAR_LIPOPROTEIN"/>
    <property type="match status" value="1"/>
</dbReference>
<evidence type="ECO:0000256" key="1">
    <source>
        <dbReference type="ARBA" id="ARBA00001231"/>
    </source>
</evidence>
<accession>A0ABW7Q6V2</accession>
<dbReference type="InterPro" id="IPR015883">
    <property type="entry name" value="Glyco_hydro_20_cat"/>
</dbReference>
<gene>
    <name evidence="10" type="ORF">ACH3VR_09505</name>
</gene>
<comment type="caution">
    <text evidence="10">The sequence shown here is derived from an EMBL/GenBank/DDBJ whole genome shotgun (WGS) entry which is preliminary data.</text>
</comment>
<sequence length="573" mass="59393">MLGRRRLAVTSAATLLLVVALAGCAPADKNGETVSLPAVVPAPASLEATDSAPFALREGLRIAGDRDAATALAALIGARSGLTATPGEDGAIELRIDPSAGSGAGGEGSGAGGEGSGAGSEGSGAGSAGSGAEGGGAAPESYRLTVDEASVVVTGADAAGLFYGVQTLGQLIAREGDGWVVPAVKIADAPRFAYRGVMLDVARHFQPVETVKAYIDRAAGLKFNALHLHLSDDQGWRIELTSRPKLTELASGSSVGGDPGGYYTKADYREIVEYAASRHLIVVPELDMPGHTQAVSAAYPELVEDPVIAPGMLEAVAEYGGGTPTPGEVYQGVAVGFSSLKIHDEATYDFVADVFGELAAMTPGPYLHLGGDESLGTDPDDFAEFIDRATDIVADLGKTPIAWHEAGAAEGLNPDTIGQYWGYTTPTDGMDDKARAFVAKGSRLILSPADAIYLDMKYDAGARIGLTWANGPTSVERAYSWEPADIISGISESDILGVEAPLWTETVRDLSDIDELAFPRIAAAAEAAWSPATGTIPHRTWESFRERVGALGPLWTSLGIGFHASDEIPWVTR</sequence>
<evidence type="ECO:0000256" key="2">
    <source>
        <dbReference type="ARBA" id="ARBA00006285"/>
    </source>
</evidence>
<evidence type="ECO:0000256" key="5">
    <source>
        <dbReference type="ARBA" id="ARBA00023295"/>
    </source>
</evidence>
<comment type="similarity">
    <text evidence="2">Belongs to the glycosyl hydrolase 20 family.</text>
</comment>
<dbReference type="InterPro" id="IPR029018">
    <property type="entry name" value="Hex-like_dom2"/>
</dbReference>
<evidence type="ECO:0000313" key="11">
    <source>
        <dbReference type="Proteomes" id="UP001610861"/>
    </source>
</evidence>
<keyword evidence="4" id="KW-0378">Hydrolase</keyword>
<dbReference type="EC" id="3.2.1.52" evidence="3"/>
<evidence type="ECO:0000313" key="10">
    <source>
        <dbReference type="EMBL" id="MFH8250585.1"/>
    </source>
</evidence>
<dbReference type="Gene3D" id="3.30.379.10">
    <property type="entry name" value="Chitobiase/beta-hexosaminidase domain 2-like"/>
    <property type="match status" value="1"/>
</dbReference>
<dbReference type="PANTHER" id="PTHR22600:SF57">
    <property type="entry name" value="BETA-N-ACETYLHEXOSAMINIDASE"/>
    <property type="match status" value="1"/>
</dbReference>
<evidence type="ECO:0000259" key="9">
    <source>
        <dbReference type="Pfam" id="PF02838"/>
    </source>
</evidence>
<dbReference type="Gene3D" id="3.20.20.80">
    <property type="entry name" value="Glycosidases"/>
    <property type="match status" value="1"/>
</dbReference>
<feature type="signal peptide" evidence="7">
    <location>
        <begin position="1"/>
        <end position="22"/>
    </location>
</feature>
<feature type="region of interest" description="Disordered" evidence="6">
    <location>
        <begin position="87"/>
        <end position="139"/>
    </location>
</feature>
<dbReference type="SUPFAM" id="SSF55545">
    <property type="entry name" value="beta-N-acetylhexosaminidase-like domain"/>
    <property type="match status" value="1"/>
</dbReference>
<feature type="chain" id="PRO_5047188686" description="beta-N-acetylhexosaminidase" evidence="7">
    <location>
        <begin position="23"/>
        <end position="573"/>
    </location>
</feature>
<dbReference type="SUPFAM" id="SSF51445">
    <property type="entry name" value="(Trans)glycosidases"/>
    <property type="match status" value="1"/>
</dbReference>
<keyword evidence="11" id="KW-1185">Reference proteome</keyword>
<dbReference type="Proteomes" id="UP001610861">
    <property type="component" value="Unassembled WGS sequence"/>
</dbReference>
<feature type="domain" description="Glycoside hydrolase family 20 catalytic" evidence="8">
    <location>
        <begin position="192"/>
        <end position="374"/>
    </location>
</feature>
<dbReference type="InterPro" id="IPR025705">
    <property type="entry name" value="Beta_hexosaminidase_sua/sub"/>
</dbReference>
<feature type="compositionally biased region" description="Gly residues" evidence="6">
    <location>
        <begin position="102"/>
        <end position="137"/>
    </location>
</feature>
<evidence type="ECO:0000256" key="7">
    <source>
        <dbReference type="SAM" id="SignalP"/>
    </source>
</evidence>
<evidence type="ECO:0000259" key="8">
    <source>
        <dbReference type="Pfam" id="PF00728"/>
    </source>
</evidence>
<dbReference type="CDD" id="cd06568">
    <property type="entry name" value="GH20_SpHex_like"/>
    <property type="match status" value="1"/>
</dbReference>
<reference evidence="10 11" key="1">
    <citation type="submission" date="2024-09" db="EMBL/GenBank/DDBJ databases">
        <authorList>
            <person name="Pan X."/>
        </authorList>
    </citation>
    <scope>NUCLEOTIDE SEQUENCE [LARGE SCALE GENOMIC DNA]</scope>
    <source>
        <strain evidence="10 11">B2969</strain>
    </source>
</reference>
<organism evidence="10 11">
    <name type="scientific">Microbacterium alkaliflavum</name>
    <dbReference type="NCBI Taxonomy" id="3248839"/>
    <lineage>
        <taxon>Bacteria</taxon>
        <taxon>Bacillati</taxon>
        <taxon>Actinomycetota</taxon>
        <taxon>Actinomycetes</taxon>
        <taxon>Micrococcales</taxon>
        <taxon>Microbacteriaceae</taxon>
        <taxon>Microbacterium</taxon>
    </lineage>
</organism>
<dbReference type="PRINTS" id="PR00738">
    <property type="entry name" value="GLHYDRLASE20"/>
</dbReference>
<evidence type="ECO:0000256" key="6">
    <source>
        <dbReference type="SAM" id="MobiDB-lite"/>
    </source>
</evidence>
<keyword evidence="5" id="KW-0326">Glycosidase</keyword>
<dbReference type="PANTHER" id="PTHR22600">
    <property type="entry name" value="BETA-HEXOSAMINIDASE"/>
    <property type="match status" value="1"/>
</dbReference>
<dbReference type="RefSeq" id="WP_396640545.1">
    <property type="nucleotide sequence ID" value="NZ_JBIQWL010000003.1"/>
</dbReference>
<keyword evidence="7" id="KW-0732">Signal</keyword>
<protein>
    <recommendedName>
        <fullName evidence="3">beta-N-acetylhexosaminidase</fullName>
        <ecNumber evidence="3">3.2.1.52</ecNumber>
    </recommendedName>
</protein>
<dbReference type="InterPro" id="IPR015882">
    <property type="entry name" value="HEX_bac_N"/>
</dbReference>
<dbReference type="InterPro" id="IPR017853">
    <property type="entry name" value="GH"/>
</dbReference>
<feature type="domain" description="Beta-hexosaminidase bacterial type N-terminal" evidence="9">
    <location>
        <begin position="37"/>
        <end position="189"/>
    </location>
</feature>
<feature type="domain" description="Glycoside hydrolase family 20 catalytic" evidence="8">
    <location>
        <begin position="383"/>
        <end position="531"/>
    </location>
</feature>
<dbReference type="Pfam" id="PF02838">
    <property type="entry name" value="Glyco_hydro_20b"/>
    <property type="match status" value="1"/>
</dbReference>
<dbReference type="EMBL" id="JBIQWL010000003">
    <property type="protein sequence ID" value="MFH8250585.1"/>
    <property type="molecule type" value="Genomic_DNA"/>
</dbReference>